<sequence length="146" mass="16655">MHHEGCIRVSAVVSMWLAGLLHFLLSSQALAKTSKADVYVFDTGYEEIFLPAIDIKENGTVLPAAVHRVYKFRDCKFRLSFNAILCPEMGHKVIVSFMNHWPDPTKITKKMMERNSIIYQGDDRSVTLLITWIGANVLLSDRKAQW</sequence>
<reference evidence="2 3" key="1">
    <citation type="submission" date="2019-10" db="EMBL/GenBank/DDBJ databases">
        <title>Assembly and Annotation for the nematode Trichostrongylus colubriformis.</title>
        <authorList>
            <person name="Martin J."/>
        </authorList>
    </citation>
    <scope>NUCLEOTIDE SEQUENCE [LARGE SCALE GENOMIC DNA]</scope>
    <source>
        <strain evidence="2">G859</strain>
        <tissue evidence="2">Whole worm</tissue>
    </source>
</reference>
<evidence type="ECO:0000313" key="2">
    <source>
        <dbReference type="EMBL" id="KAK5985843.1"/>
    </source>
</evidence>
<keyword evidence="3" id="KW-1185">Reference proteome</keyword>
<comment type="caution">
    <text evidence="2">The sequence shown here is derived from an EMBL/GenBank/DDBJ whole genome shotgun (WGS) entry which is preliminary data.</text>
</comment>
<accession>A0AAN8GBJ3</accession>
<feature type="chain" id="PRO_5042864251" evidence="1">
    <location>
        <begin position="32"/>
        <end position="146"/>
    </location>
</feature>
<evidence type="ECO:0000256" key="1">
    <source>
        <dbReference type="SAM" id="SignalP"/>
    </source>
</evidence>
<dbReference type="AlphaFoldDB" id="A0AAN8GBJ3"/>
<name>A0AAN8GBJ3_TRICO</name>
<feature type="signal peptide" evidence="1">
    <location>
        <begin position="1"/>
        <end position="31"/>
    </location>
</feature>
<protein>
    <submittedName>
        <fullName evidence="2">Uncharacterized protein</fullName>
    </submittedName>
</protein>
<dbReference type="EMBL" id="WIXE01001281">
    <property type="protein sequence ID" value="KAK5985843.1"/>
    <property type="molecule type" value="Genomic_DNA"/>
</dbReference>
<keyword evidence="1" id="KW-0732">Signal</keyword>
<evidence type="ECO:0000313" key="3">
    <source>
        <dbReference type="Proteomes" id="UP001331761"/>
    </source>
</evidence>
<proteinExistence type="predicted"/>
<gene>
    <name evidence="2" type="ORF">GCK32_018193</name>
</gene>
<dbReference type="Proteomes" id="UP001331761">
    <property type="component" value="Unassembled WGS sequence"/>
</dbReference>
<organism evidence="2 3">
    <name type="scientific">Trichostrongylus colubriformis</name>
    <name type="common">Black scour worm</name>
    <dbReference type="NCBI Taxonomy" id="6319"/>
    <lineage>
        <taxon>Eukaryota</taxon>
        <taxon>Metazoa</taxon>
        <taxon>Ecdysozoa</taxon>
        <taxon>Nematoda</taxon>
        <taxon>Chromadorea</taxon>
        <taxon>Rhabditida</taxon>
        <taxon>Rhabditina</taxon>
        <taxon>Rhabditomorpha</taxon>
        <taxon>Strongyloidea</taxon>
        <taxon>Trichostrongylidae</taxon>
        <taxon>Trichostrongylus</taxon>
    </lineage>
</organism>